<evidence type="ECO:0000256" key="4">
    <source>
        <dbReference type="ARBA" id="ARBA00022989"/>
    </source>
</evidence>
<dbReference type="EMBL" id="QSFO01000013">
    <property type="protein sequence ID" value="RHA52669.1"/>
    <property type="molecule type" value="Genomic_DNA"/>
</dbReference>
<gene>
    <name evidence="8" type="ORF">DW929_10480</name>
</gene>
<comment type="caution">
    <text evidence="8">The sequence shown here is derived from an EMBL/GenBank/DDBJ whole genome shotgun (WGS) entry which is preliminary data.</text>
</comment>
<evidence type="ECO:0000259" key="7">
    <source>
        <dbReference type="SMART" id="SM00849"/>
    </source>
</evidence>
<feature type="transmembrane region" description="Helical" evidence="6">
    <location>
        <begin position="414"/>
        <end position="437"/>
    </location>
</feature>
<organism evidence="8 9">
    <name type="scientific">Eubacterium ventriosum</name>
    <dbReference type="NCBI Taxonomy" id="39496"/>
    <lineage>
        <taxon>Bacteria</taxon>
        <taxon>Bacillati</taxon>
        <taxon>Bacillota</taxon>
        <taxon>Clostridia</taxon>
        <taxon>Eubacteriales</taxon>
        <taxon>Eubacteriaceae</taxon>
        <taxon>Eubacterium</taxon>
    </lineage>
</organism>
<dbReference type="InterPro" id="IPR036866">
    <property type="entry name" value="RibonucZ/Hydroxyglut_hydro"/>
</dbReference>
<dbReference type="InterPro" id="IPR004797">
    <property type="entry name" value="Competence_ComEC/Rec2"/>
</dbReference>
<feature type="transmembrane region" description="Helical" evidence="6">
    <location>
        <begin position="449"/>
        <end position="468"/>
    </location>
</feature>
<feature type="domain" description="Metallo-beta-lactamase" evidence="7">
    <location>
        <begin position="573"/>
        <end position="776"/>
    </location>
</feature>
<dbReference type="InterPro" id="IPR001279">
    <property type="entry name" value="Metallo-B-lactamas"/>
</dbReference>
<evidence type="ECO:0000313" key="8">
    <source>
        <dbReference type="EMBL" id="RHA52669.1"/>
    </source>
</evidence>
<feature type="transmembrane region" description="Helical" evidence="6">
    <location>
        <begin position="288"/>
        <end position="321"/>
    </location>
</feature>
<keyword evidence="2" id="KW-1003">Cell membrane</keyword>
<proteinExistence type="predicted"/>
<dbReference type="InterPro" id="IPR025405">
    <property type="entry name" value="DUF4131"/>
</dbReference>
<dbReference type="InterPro" id="IPR004477">
    <property type="entry name" value="ComEC_N"/>
</dbReference>
<evidence type="ECO:0000256" key="3">
    <source>
        <dbReference type="ARBA" id="ARBA00022692"/>
    </source>
</evidence>
<dbReference type="SMART" id="SM00849">
    <property type="entry name" value="Lactamase_B"/>
    <property type="match status" value="1"/>
</dbReference>
<dbReference type="InterPro" id="IPR052159">
    <property type="entry name" value="Competence_DNA_uptake"/>
</dbReference>
<reference evidence="8 9" key="1">
    <citation type="submission" date="2018-08" db="EMBL/GenBank/DDBJ databases">
        <title>A genome reference for cultivated species of the human gut microbiota.</title>
        <authorList>
            <person name="Zou Y."/>
            <person name="Xue W."/>
            <person name="Luo G."/>
        </authorList>
    </citation>
    <scope>NUCLEOTIDE SEQUENCE [LARGE SCALE GENOMIC DNA]</scope>
    <source>
        <strain evidence="8 9">AM43-2</strain>
    </source>
</reference>
<dbReference type="SUPFAM" id="SSF56281">
    <property type="entry name" value="Metallo-hydrolase/oxidoreductase"/>
    <property type="match status" value="1"/>
</dbReference>
<dbReference type="Pfam" id="PF03772">
    <property type="entry name" value="Competence"/>
    <property type="match status" value="1"/>
</dbReference>
<dbReference type="PANTHER" id="PTHR30619">
    <property type="entry name" value="DNA INTERNALIZATION/COMPETENCE PROTEIN COMEC/REC2"/>
    <property type="match status" value="1"/>
</dbReference>
<feature type="transmembrane region" description="Helical" evidence="6">
    <location>
        <begin position="388"/>
        <end position="408"/>
    </location>
</feature>
<evidence type="ECO:0000256" key="6">
    <source>
        <dbReference type="SAM" id="Phobius"/>
    </source>
</evidence>
<feature type="transmembrane region" description="Helical" evidence="6">
    <location>
        <begin position="64"/>
        <end position="81"/>
    </location>
</feature>
<feature type="transmembrane region" description="Helical" evidence="6">
    <location>
        <begin position="260"/>
        <end position="282"/>
    </location>
</feature>
<dbReference type="GO" id="GO:0005886">
    <property type="term" value="C:plasma membrane"/>
    <property type="evidence" value="ECO:0007669"/>
    <property type="project" value="UniProtKB-SubCell"/>
</dbReference>
<dbReference type="Pfam" id="PF13567">
    <property type="entry name" value="DUF4131"/>
    <property type="match status" value="1"/>
</dbReference>
<evidence type="ECO:0000313" key="9">
    <source>
        <dbReference type="Proteomes" id="UP000284598"/>
    </source>
</evidence>
<accession>A0A413RWB3</accession>
<dbReference type="NCBIfam" id="TIGR00361">
    <property type="entry name" value="ComEC_Rec2"/>
    <property type="match status" value="1"/>
</dbReference>
<feature type="transmembrane region" description="Helical" evidence="6">
    <location>
        <begin position="21"/>
        <end position="52"/>
    </location>
</feature>
<dbReference type="PANTHER" id="PTHR30619:SF7">
    <property type="entry name" value="BETA-LACTAMASE DOMAIN PROTEIN"/>
    <property type="match status" value="1"/>
</dbReference>
<feature type="transmembrane region" description="Helical" evidence="6">
    <location>
        <begin position="358"/>
        <end position="376"/>
    </location>
</feature>
<dbReference type="InterPro" id="IPR035681">
    <property type="entry name" value="ComA-like_MBL"/>
</dbReference>
<comment type="subcellular location">
    <subcellularLocation>
        <location evidence="1">Cell membrane</location>
        <topology evidence="1">Multi-pass membrane protein</topology>
    </subcellularLocation>
</comment>
<evidence type="ECO:0000256" key="5">
    <source>
        <dbReference type="ARBA" id="ARBA00023136"/>
    </source>
</evidence>
<evidence type="ECO:0000256" key="2">
    <source>
        <dbReference type="ARBA" id="ARBA00022475"/>
    </source>
</evidence>
<dbReference type="AlphaFoldDB" id="A0A413RWB3"/>
<keyword evidence="4 6" id="KW-1133">Transmembrane helix</keyword>
<dbReference type="CDD" id="cd07731">
    <property type="entry name" value="ComA-like_MBL-fold"/>
    <property type="match status" value="1"/>
</dbReference>
<keyword evidence="3 6" id="KW-0812">Transmembrane</keyword>
<protein>
    <submittedName>
        <fullName evidence="8">DNA internalization-related competence protein ComEC/Rec2</fullName>
    </submittedName>
</protein>
<feature type="transmembrane region" description="Helical" evidence="6">
    <location>
        <begin position="480"/>
        <end position="499"/>
    </location>
</feature>
<dbReference type="Pfam" id="PF00753">
    <property type="entry name" value="Lactamase_B"/>
    <property type="match status" value="1"/>
</dbReference>
<dbReference type="GO" id="GO:0030420">
    <property type="term" value="P:establishment of competence for transformation"/>
    <property type="evidence" value="ECO:0007669"/>
    <property type="project" value="InterPro"/>
</dbReference>
<feature type="transmembrane region" description="Helical" evidence="6">
    <location>
        <begin position="333"/>
        <end position="352"/>
    </location>
</feature>
<evidence type="ECO:0000256" key="1">
    <source>
        <dbReference type="ARBA" id="ARBA00004651"/>
    </source>
</evidence>
<keyword evidence="5 6" id="KW-0472">Membrane</keyword>
<feature type="transmembrane region" description="Helical" evidence="6">
    <location>
        <begin position="539"/>
        <end position="559"/>
    </location>
</feature>
<name>A0A413RWB3_9FIRM</name>
<dbReference type="Gene3D" id="3.60.15.10">
    <property type="entry name" value="Ribonuclease Z/Hydroxyacylglutathione hydrolase-like"/>
    <property type="match status" value="1"/>
</dbReference>
<sequence length="810" mass="90544">MWIWLNRKINKKGVTVIKRPVFWILLAFVLGEVIAVFDLNIAVPCIVLAIIVIRKIIIKAYEDMGAFVVIFFTLIMGFMLMSNEITTRNHIYDLKENTVIVQGKIYKIENTAFGTNIYLKGVEVENGEKSVSVKRIFVNTEKIPNVKIGNIIKVRGKLRQFEEAANKGNFDSRKYYLSLGFYGKIEAGTIEVINSDYSGIRQGLYELRMEIIERLEKLCSDNNGIFSIINNKNGIIGAIILGDKTDLDSDIKELYSVSGIAHILAISGLHISFIGMAIYRLLRRRFRFLFSAAVSIPVVLSFGIMSGFGISTIRAIIMFILKIIGEVLGRKYDAITAISLAGLVLLVQNPFVVCNSGFQMSFGAIIAIVLILPIVEEILNTDNKIIKVISANFTISLVMNPILAWNYYELPTFSFLLNIVVVPLMSVVIVSSIVGIFCSCIMFGFGKVVIFPGCGILELYTFLCNIINKSSVASIVVGQPKVTIIIVYYAILLVVLFGLKNIRTKYTRAEKERNIIKKETGLVLEKKAKKERRIKGQNVKLRLACIVGFLLLNCLIYYIPNPGFYITFISVGQGDGILIHGDNGTKVMVDGGSTSEKQVAKNCIVPYLKAEGIGTIDYSIITHTDKDHISGILEILENNNSNRIRIKNLVMPDINMKDDTYNELIEKAKLKKINVLYIKKGDTLSLGKTKIKCIYPETTTTASDKNDYCTVLSVKNKTSKILLTGDISKEIEEKIKDDIEENYTVLKVAHHGSNYSSSEKFLKKVNPKYSIISVGKNNSYGHPGNETMERLRKQGGVIYRTDEKGGITIR</sequence>
<dbReference type="NCBIfam" id="TIGR00360">
    <property type="entry name" value="ComEC_N-term"/>
    <property type="match status" value="1"/>
</dbReference>
<dbReference type="Proteomes" id="UP000284598">
    <property type="component" value="Unassembled WGS sequence"/>
</dbReference>